<dbReference type="AlphaFoldDB" id="A0A382W507"/>
<dbReference type="EMBL" id="UINC01157091">
    <property type="protein sequence ID" value="SVD53887.1"/>
    <property type="molecule type" value="Genomic_DNA"/>
</dbReference>
<accession>A0A382W507</accession>
<organism evidence="1">
    <name type="scientific">marine metagenome</name>
    <dbReference type="NCBI Taxonomy" id="408172"/>
    <lineage>
        <taxon>unclassified sequences</taxon>
        <taxon>metagenomes</taxon>
        <taxon>ecological metagenomes</taxon>
    </lineage>
</organism>
<sequence>MGTTGIDSYVSVSVASRGDIYLVNKVSKKY</sequence>
<proteinExistence type="predicted"/>
<evidence type="ECO:0000313" key="1">
    <source>
        <dbReference type="EMBL" id="SVD53887.1"/>
    </source>
</evidence>
<name>A0A382W507_9ZZZZ</name>
<gene>
    <name evidence="1" type="ORF">METZ01_LOCUS406741</name>
</gene>
<reference evidence="1" key="1">
    <citation type="submission" date="2018-05" db="EMBL/GenBank/DDBJ databases">
        <authorList>
            <person name="Lanie J.A."/>
            <person name="Ng W.-L."/>
            <person name="Kazmierczak K.M."/>
            <person name="Andrzejewski T.M."/>
            <person name="Davidsen T.M."/>
            <person name="Wayne K.J."/>
            <person name="Tettelin H."/>
            <person name="Glass J.I."/>
            <person name="Rusch D."/>
            <person name="Podicherti R."/>
            <person name="Tsui H.-C.T."/>
            <person name="Winkler M.E."/>
        </authorList>
    </citation>
    <scope>NUCLEOTIDE SEQUENCE</scope>
</reference>
<protein>
    <submittedName>
        <fullName evidence="1">Uncharacterized protein</fullName>
    </submittedName>
</protein>